<comment type="subcellular location">
    <subcellularLocation>
        <location evidence="1">Nucleus</location>
    </subcellularLocation>
</comment>
<dbReference type="AlphaFoldDB" id="A0A7I8KJ47"/>
<feature type="domain" description="G-patch" evidence="12">
    <location>
        <begin position="977"/>
        <end position="1023"/>
    </location>
</feature>
<dbReference type="Gene3D" id="3.30.70.330">
    <property type="match status" value="2"/>
</dbReference>
<feature type="domain" description="RanBP2-type" evidence="13">
    <location>
        <begin position="393"/>
        <end position="422"/>
    </location>
</feature>
<dbReference type="GO" id="GO:0005634">
    <property type="term" value="C:nucleus"/>
    <property type="evidence" value="ECO:0007669"/>
    <property type="project" value="UniProtKB-SubCell"/>
</dbReference>
<dbReference type="PROSITE" id="PS50199">
    <property type="entry name" value="ZF_RANBP2_2"/>
    <property type="match status" value="1"/>
</dbReference>
<feature type="region of interest" description="Disordered" evidence="10">
    <location>
        <begin position="744"/>
        <end position="808"/>
    </location>
</feature>
<dbReference type="Proteomes" id="UP000663760">
    <property type="component" value="Chromosome 5"/>
</dbReference>
<dbReference type="GO" id="GO:0008270">
    <property type="term" value="F:zinc ion binding"/>
    <property type="evidence" value="ECO:0007669"/>
    <property type="project" value="UniProtKB-KW"/>
</dbReference>
<evidence type="ECO:0000259" key="11">
    <source>
        <dbReference type="PROSITE" id="PS50102"/>
    </source>
</evidence>
<proteinExistence type="predicted"/>
<feature type="region of interest" description="Disordered" evidence="10">
    <location>
        <begin position="87"/>
        <end position="106"/>
    </location>
</feature>
<dbReference type="EMBL" id="LR746268">
    <property type="protein sequence ID" value="CAA7397035.1"/>
    <property type="molecule type" value="Genomic_DNA"/>
</dbReference>
<organism evidence="14 15">
    <name type="scientific">Spirodela intermedia</name>
    <name type="common">Intermediate duckweed</name>
    <dbReference type="NCBI Taxonomy" id="51605"/>
    <lineage>
        <taxon>Eukaryota</taxon>
        <taxon>Viridiplantae</taxon>
        <taxon>Streptophyta</taxon>
        <taxon>Embryophyta</taxon>
        <taxon>Tracheophyta</taxon>
        <taxon>Spermatophyta</taxon>
        <taxon>Magnoliopsida</taxon>
        <taxon>Liliopsida</taxon>
        <taxon>Araceae</taxon>
        <taxon>Lemnoideae</taxon>
        <taxon>Spirodela</taxon>
    </lineage>
</organism>
<feature type="domain" description="RRM" evidence="11">
    <location>
        <begin position="447"/>
        <end position="527"/>
    </location>
</feature>
<dbReference type="PROSITE" id="PS50102">
    <property type="entry name" value="RRM"/>
    <property type="match status" value="2"/>
</dbReference>
<dbReference type="Pfam" id="PF17780">
    <property type="entry name" value="OCRE"/>
    <property type="match status" value="1"/>
</dbReference>
<dbReference type="SUPFAM" id="SSF54928">
    <property type="entry name" value="RNA-binding domain, RBD"/>
    <property type="match status" value="2"/>
</dbReference>
<feature type="region of interest" description="Disordered" evidence="10">
    <location>
        <begin position="1015"/>
        <end position="1035"/>
    </location>
</feature>
<dbReference type="GO" id="GO:0000398">
    <property type="term" value="P:mRNA splicing, via spliceosome"/>
    <property type="evidence" value="ECO:0007669"/>
    <property type="project" value="TreeGrafter"/>
</dbReference>
<evidence type="ECO:0000256" key="8">
    <source>
        <dbReference type="PROSITE-ProRule" id="PRU00176"/>
    </source>
</evidence>
<evidence type="ECO:0000256" key="3">
    <source>
        <dbReference type="ARBA" id="ARBA00022737"/>
    </source>
</evidence>
<gene>
    <name evidence="14" type="ORF">SI8410_05007698</name>
</gene>
<dbReference type="InterPro" id="IPR041591">
    <property type="entry name" value="OCRE"/>
</dbReference>
<feature type="compositionally biased region" description="Polar residues" evidence="10">
    <location>
        <begin position="643"/>
        <end position="653"/>
    </location>
</feature>
<evidence type="ECO:0000256" key="9">
    <source>
        <dbReference type="PROSITE-ProRule" id="PRU00322"/>
    </source>
</evidence>
<dbReference type="SMART" id="SM00443">
    <property type="entry name" value="G_patch"/>
    <property type="match status" value="1"/>
</dbReference>
<accession>A0A7I8KJ47</accession>
<dbReference type="PROSITE" id="PS50174">
    <property type="entry name" value="G_PATCH"/>
    <property type="match status" value="1"/>
</dbReference>
<evidence type="ECO:0000259" key="13">
    <source>
        <dbReference type="PROSITE" id="PS50199"/>
    </source>
</evidence>
<feature type="region of interest" description="Disordered" evidence="10">
    <location>
        <begin position="643"/>
        <end position="666"/>
    </location>
</feature>
<keyword evidence="6 8" id="KW-0694">RNA-binding</keyword>
<feature type="compositionally biased region" description="Basic and acidic residues" evidence="10">
    <location>
        <begin position="253"/>
        <end position="281"/>
    </location>
</feature>
<evidence type="ECO:0000256" key="6">
    <source>
        <dbReference type="ARBA" id="ARBA00022884"/>
    </source>
</evidence>
<keyword evidence="5" id="KW-0862">Zinc</keyword>
<feature type="compositionally biased region" description="Basic and acidic residues" evidence="10">
    <location>
        <begin position="193"/>
        <end position="223"/>
    </location>
</feature>
<keyword evidence="15" id="KW-1185">Reference proteome</keyword>
<evidence type="ECO:0000256" key="4">
    <source>
        <dbReference type="ARBA" id="ARBA00022771"/>
    </source>
</evidence>
<evidence type="ECO:0000256" key="2">
    <source>
        <dbReference type="ARBA" id="ARBA00022723"/>
    </source>
</evidence>
<dbReference type="InterPro" id="IPR035979">
    <property type="entry name" value="RBD_domain_sf"/>
</dbReference>
<feature type="compositionally biased region" description="Basic residues" evidence="10">
    <location>
        <begin position="241"/>
        <end position="252"/>
    </location>
</feature>
<dbReference type="OrthoDB" id="439808at2759"/>
<feature type="region of interest" description="Disordered" evidence="10">
    <location>
        <begin position="565"/>
        <end position="596"/>
    </location>
</feature>
<reference evidence="14" key="1">
    <citation type="submission" date="2020-02" db="EMBL/GenBank/DDBJ databases">
        <authorList>
            <person name="Scholz U."/>
            <person name="Mascher M."/>
            <person name="Fiebig A."/>
        </authorList>
    </citation>
    <scope>NUCLEOTIDE SEQUENCE</scope>
</reference>
<dbReference type="SUPFAM" id="SSF90209">
    <property type="entry name" value="Ran binding protein zinc finger-like"/>
    <property type="match status" value="1"/>
</dbReference>
<keyword evidence="7" id="KW-0539">Nucleus</keyword>
<keyword evidence="4 9" id="KW-0863">Zinc-finger</keyword>
<feature type="compositionally biased region" description="Basic and acidic residues" evidence="10">
    <location>
        <begin position="231"/>
        <end position="240"/>
    </location>
</feature>
<evidence type="ECO:0000313" key="15">
    <source>
        <dbReference type="Proteomes" id="UP000663760"/>
    </source>
</evidence>
<dbReference type="InterPro" id="IPR000467">
    <property type="entry name" value="G_patch_dom"/>
</dbReference>
<dbReference type="Pfam" id="PF01585">
    <property type="entry name" value="G-patch"/>
    <property type="match status" value="1"/>
</dbReference>
<dbReference type="PROSITE" id="PS01358">
    <property type="entry name" value="ZF_RANBP2_1"/>
    <property type="match status" value="1"/>
</dbReference>
<feature type="compositionally biased region" description="Polar residues" evidence="10">
    <location>
        <begin position="837"/>
        <end position="868"/>
    </location>
</feature>
<dbReference type="CDD" id="cd16166">
    <property type="entry name" value="OCRE_SUA_like"/>
    <property type="match status" value="1"/>
</dbReference>
<feature type="region of interest" description="Disordered" evidence="10">
    <location>
        <begin position="117"/>
        <end position="289"/>
    </location>
</feature>
<dbReference type="InterPro" id="IPR012677">
    <property type="entry name" value="Nucleotide-bd_a/b_plait_sf"/>
</dbReference>
<protein>
    <submittedName>
        <fullName evidence="14">Uncharacterized protein</fullName>
    </submittedName>
</protein>
<name>A0A7I8KJ47_SPIIN</name>
<dbReference type="GO" id="GO:0003723">
    <property type="term" value="F:RNA binding"/>
    <property type="evidence" value="ECO:0007669"/>
    <property type="project" value="UniProtKB-UniRule"/>
</dbReference>
<dbReference type="Gene3D" id="4.10.1060.10">
    <property type="entry name" value="Zinc finger, RanBP2-type"/>
    <property type="match status" value="1"/>
</dbReference>
<feature type="compositionally biased region" description="Polar residues" evidence="10">
    <location>
        <begin position="775"/>
        <end position="784"/>
    </location>
</feature>
<keyword evidence="3" id="KW-0677">Repeat</keyword>
<feature type="compositionally biased region" description="Basic and acidic residues" evidence="10">
    <location>
        <begin position="132"/>
        <end position="185"/>
    </location>
</feature>
<dbReference type="Pfam" id="PF00076">
    <property type="entry name" value="RRM_1"/>
    <property type="match status" value="2"/>
</dbReference>
<dbReference type="PANTHER" id="PTHR13948:SF3">
    <property type="entry name" value="FI21118P1"/>
    <property type="match status" value="1"/>
</dbReference>
<dbReference type="PANTHER" id="PTHR13948">
    <property type="entry name" value="RNA-BINDING PROTEIN"/>
    <property type="match status" value="1"/>
</dbReference>
<evidence type="ECO:0000256" key="1">
    <source>
        <dbReference type="ARBA" id="ARBA00004123"/>
    </source>
</evidence>
<dbReference type="CDD" id="cd12313">
    <property type="entry name" value="RRM1_RRM2_RBM5_like"/>
    <property type="match status" value="1"/>
</dbReference>
<feature type="region of interest" description="Disordered" evidence="10">
    <location>
        <begin position="828"/>
        <end position="962"/>
    </location>
</feature>
<dbReference type="InterPro" id="IPR035623">
    <property type="entry name" value="SUA-like_OCRE"/>
</dbReference>
<dbReference type="SMART" id="SM00360">
    <property type="entry name" value="RRM"/>
    <property type="match status" value="2"/>
</dbReference>
<evidence type="ECO:0000259" key="12">
    <source>
        <dbReference type="PROSITE" id="PS50174"/>
    </source>
</evidence>
<keyword evidence="2" id="KW-0479">Metal-binding</keyword>
<dbReference type="SMART" id="SM00547">
    <property type="entry name" value="ZnF_RBZ"/>
    <property type="match status" value="1"/>
</dbReference>
<evidence type="ECO:0000313" key="14">
    <source>
        <dbReference type="EMBL" id="CAA7397035.1"/>
    </source>
</evidence>
<sequence>MDPGRYMLQQGWDNNSALEGYSAIHEPDFRVDGSYSGRRILDEGFSRDPVYPRSGYNRDVLSRDPYPAPPHVPELWHQERRNLEEDYGTIRDSRRHADSYHEIDSFRDSERYHDVDRFPDADKFHTGYRSGDGYRDLDNYNDYAIDRSSRLAGRGHDEFSNDDYEHLNRVPHQSRENSRDRESEFSRYNYDSDYDRAKRDNSWRRRDTRERDSRDSREREPSPRRRRERSRSRGHDDRSRSRSPRGRSHSRSHREDSYDDTRYARSDRKRERDRDDRRHNDSTSVAPSATVVVKGLSQKTTEEDLYQILTEWGPLRHVRIIKERNSGVSRGFAFIDFPSVEAAQSMMDGIRDDGFVVDGRKLFFEYSSKPTGTAGPSFENPAKSGHGNSRGCVPSDWMCTICGCINFARRTSCFQCNEARTDDAPPADVSSSNLTPIGKKGEAGPTHVLVVRGLDENADEEMLRYEFSKHAPIKDLRLVRDKFTHVSRGFAFVHFHSVGDATKALEATNGTTLERNGQILRVAYAKSIHGPGSATSGAPHSSSLAAAAIEAAAFSQQYDAIGWAPKEYNPDEKQPTAGNQQNGTAEGQNTGSAPQSGFVWDETTGYYYDASSGFYYDGNTGLYYDGNNGTWYSYDQKTQQYVPCNDQNESKPATENAKASDGSNSRKVVISAPAATISSSEKASLPDAVQAAAAAALAAEKKEKEKLKEIKLASKGSIMANKKKMNNVLMMWKQRNHEGQTARIIVDDNEPSSGIDDRQPASARNKPKADVASSGLGNYSNTPVAGTIPKAPMDTQVKPVPVSNSSGGALMGVIRGSGRGVVKSDTVFSGQEGVGGASTSAPSSDLKSTAELSSGNSVRPSAATTFRTDASALGSYAPPASSAGGKRRFSEMPAQAAPYRDRAAERRSLYGSSSSSAGDDSSHVGGGDSNREFPYRKGSSSDIGTMPFPPGVGRGSADSASDAPSYEVITADRAIDESNVGNRMLRNMGWQEGSGLGKDGSGITEPVQAQSMDVRAGLGTQQKKPVNPQLEVHPGDSYRTLIQKKAIARFREMS</sequence>
<evidence type="ECO:0000256" key="10">
    <source>
        <dbReference type="SAM" id="MobiDB-lite"/>
    </source>
</evidence>
<feature type="compositionally biased region" description="Polar residues" evidence="10">
    <location>
        <begin position="576"/>
        <end position="595"/>
    </location>
</feature>
<feature type="domain" description="RRM" evidence="11">
    <location>
        <begin position="289"/>
        <end position="369"/>
    </location>
</feature>
<dbReference type="InterPro" id="IPR001876">
    <property type="entry name" value="Znf_RanBP2"/>
</dbReference>
<dbReference type="InterPro" id="IPR036443">
    <property type="entry name" value="Znf_RanBP2_sf"/>
</dbReference>
<evidence type="ECO:0000256" key="7">
    <source>
        <dbReference type="ARBA" id="ARBA00023242"/>
    </source>
</evidence>
<evidence type="ECO:0000256" key="5">
    <source>
        <dbReference type="ARBA" id="ARBA00022833"/>
    </source>
</evidence>
<dbReference type="InterPro" id="IPR000504">
    <property type="entry name" value="RRM_dom"/>
</dbReference>
<feature type="compositionally biased region" description="Basic and acidic residues" evidence="10">
    <location>
        <begin position="899"/>
        <end position="908"/>
    </location>
</feature>